<gene>
    <name evidence="3" type="ORF">A2118_03745</name>
</gene>
<name>A0A1F6BXA4_9BACT</name>
<feature type="short sequence motif" description="Histidine triad motif" evidence="1">
    <location>
        <begin position="83"/>
        <end position="87"/>
    </location>
</feature>
<dbReference type="InterPro" id="IPR011146">
    <property type="entry name" value="HIT-like"/>
</dbReference>
<dbReference type="InterPro" id="IPR036265">
    <property type="entry name" value="HIT-like_sf"/>
</dbReference>
<dbReference type="AlphaFoldDB" id="A0A1F6BXA4"/>
<feature type="domain" description="HIT" evidence="2">
    <location>
        <begin position="1"/>
        <end position="98"/>
    </location>
</feature>
<comment type="caution">
    <text evidence="3">The sequence shown here is derived from an EMBL/GenBank/DDBJ whole genome shotgun (WGS) entry which is preliminary data.</text>
</comment>
<evidence type="ECO:0000313" key="4">
    <source>
        <dbReference type="Proteomes" id="UP000179014"/>
    </source>
</evidence>
<sequence>MTDYSKFLVKEYKHWLVNVHENQGYLGRCIVWCKREDALDLADVTEAEQKELITILGELREATKRAFQTDWFNYAFLGNGTRHLHGHFVPRYSSPREFEGVTFSDERWGHNYRTDHDFVTLPEVLDAVKDKLKAELP</sequence>
<dbReference type="Gene3D" id="3.30.428.10">
    <property type="entry name" value="HIT-like"/>
    <property type="match status" value="1"/>
</dbReference>
<evidence type="ECO:0000259" key="2">
    <source>
        <dbReference type="PROSITE" id="PS51084"/>
    </source>
</evidence>
<proteinExistence type="predicted"/>
<dbReference type="Proteomes" id="UP000179014">
    <property type="component" value="Unassembled WGS sequence"/>
</dbReference>
<dbReference type="EMBL" id="MFKN01000010">
    <property type="protein sequence ID" value="OGG41157.1"/>
    <property type="molecule type" value="Genomic_DNA"/>
</dbReference>
<reference evidence="3 4" key="1">
    <citation type="journal article" date="2016" name="Nat. Commun.">
        <title>Thousands of microbial genomes shed light on interconnected biogeochemical processes in an aquifer system.</title>
        <authorList>
            <person name="Anantharaman K."/>
            <person name="Brown C.T."/>
            <person name="Hug L.A."/>
            <person name="Sharon I."/>
            <person name="Castelle C.J."/>
            <person name="Probst A.J."/>
            <person name="Thomas B.C."/>
            <person name="Singh A."/>
            <person name="Wilkins M.J."/>
            <person name="Karaoz U."/>
            <person name="Brodie E.L."/>
            <person name="Williams K.H."/>
            <person name="Hubbard S.S."/>
            <person name="Banfield J.F."/>
        </authorList>
    </citation>
    <scope>NUCLEOTIDE SEQUENCE [LARGE SCALE GENOMIC DNA]</scope>
</reference>
<accession>A0A1F6BXA4</accession>
<protein>
    <recommendedName>
        <fullName evidence="2">HIT domain-containing protein</fullName>
    </recommendedName>
</protein>
<organism evidence="3 4">
    <name type="scientific">Candidatus Kaiserbacteria bacterium GWA2_50_9</name>
    <dbReference type="NCBI Taxonomy" id="1798474"/>
    <lineage>
        <taxon>Bacteria</taxon>
        <taxon>Candidatus Kaiseribacteriota</taxon>
    </lineage>
</organism>
<dbReference type="SUPFAM" id="SSF54197">
    <property type="entry name" value="HIT-like"/>
    <property type="match status" value="1"/>
</dbReference>
<dbReference type="STRING" id="1798474.A2118_03745"/>
<dbReference type="GO" id="GO:0003824">
    <property type="term" value="F:catalytic activity"/>
    <property type="evidence" value="ECO:0007669"/>
    <property type="project" value="InterPro"/>
</dbReference>
<dbReference type="Pfam" id="PF01230">
    <property type="entry name" value="HIT"/>
    <property type="match status" value="1"/>
</dbReference>
<evidence type="ECO:0000313" key="3">
    <source>
        <dbReference type="EMBL" id="OGG41157.1"/>
    </source>
</evidence>
<dbReference type="PROSITE" id="PS51084">
    <property type="entry name" value="HIT_2"/>
    <property type="match status" value="1"/>
</dbReference>
<evidence type="ECO:0000256" key="1">
    <source>
        <dbReference type="PROSITE-ProRule" id="PRU00464"/>
    </source>
</evidence>